<dbReference type="GO" id="GO:0006518">
    <property type="term" value="P:peptide metabolic process"/>
    <property type="evidence" value="ECO:0007669"/>
    <property type="project" value="TreeGrafter"/>
</dbReference>
<protein>
    <recommendedName>
        <fullName evidence="10">Peptidase M3A/M3B catalytic domain-containing protein</fullName>
    </recommendedName>
</protein>
<dbReference type="InterPro" id="IPR024077">
    <property type="entry name" value="Neurolysin/TOP_dom2"/>
</dbReference>
<dbReference type="SUPFAM" id="SSF55486">
    <property type="entry name" value="Metalloproteases ('zincins'), catalytic domain"/>
    <property type="match status" value="1"/>
</dbReference>
<reference evidence="11 12" key="1">
    <citation type="journal article" date="2017" name="G3 (Bethesda)">
        <title>First Draft Genome Sequence of the Pathogenic Fungus Lomentospora prolificans (Formerly Scedosporium prolificans).</title>
        <authorList>
            <person name="Luo R."/>
            <person name="Zimin A."/>
            <person name="Workman R."/>
            <person name="Fan Y."/>
            <person name="Pertea G."/>
            <person name="Grossman N."/>
            <person name="Wear M.P."/>
            <person name="Jia B."/>
            <person name="Miller H."/>
            <person name="Casadevall A."/>
            <person name="Timp W."/>
            <person name="Zhang S.X."/>
            <person name="Salzberg S.L."/>
        </authorList>
    </citation>
    <scope>NUCLEOTIDE SEQUENCE [LARGE SCALE GENOMIC DNA]</scope>
    <source>
        <strain evidence="11 12">JHH-5317</strain>
    </source>
</reference>
<dbReference type="InterPro" id="IPR024079">
    <property type="entry name" value="MetalloPept_cat_dom_sf"/>
</dbReference>
<dbReference type="GO" id="GO:0004089">
    <property type="term" value="F:carbonate dehydratase activity"/>
    <property type="evidence" value="ECO:0007669"/>
    <property type="project" value="InterPro"/>
</dbReference>
<dbReference type="Pfam" id="PF00484">
    <property type="entry name" value="Pro_CA"/>
    <property type="match status" value="1"/>
</dbReference>
<dbReference type="SMART" id="SM00947">
    <property type="entry name" value="Pro_CA"/>
    <property type="match status" value="1"/>
</dbReference>
<dbReference type="SUPFAM" id="SSF53056">
    <property type="entry name" value="beta-carbonic anhydrase, cab"/>
    <property type="match status" value="1"/>
</dbReference>
<evidence type="ECO:0000256" key="8">
    <source>
        <dbReference type="PIRSR" id="PIRSR601765-1"/>
    </source>
</evidence>
<name>A0A2N3NKG8_9PEZI</name>
<sequence>MSHIPRDGGSVTVDHIMSAETPIQTHLIEANAAYASNFTHGDLALPPAKKYLVLTCMDARIDPAAALGISPGDAHVIRNAGASAHEALRSIVISQQLLGTREVILIKHTDCGMLTFTNEVARGLVAENLGAEAAAEVEGLDFLTFPELEEEVRSDVEWLRGRKAVAEVPVSGWVYDVRADPKSSRRLGHLYLQVFNLYLHPTLYLDLSPARMIMVASKEPPQAQPSFEFTPESLLAEAEFIIDRTKALEDHLAATLTPETATFKNLLVPLTDDDLAARSRTSLLHFIGTVHADQALRDASLEADKLLNAAWTESIARRDIAALVKAVYERHTRGEETLDAEDSHLLEQTWGGYRRNGSALEEGPERDRFLELKRELQEILNAARKTLNEADDGVWFTREELEGVPDRNIAKYRRHEDGSETYRVTFRGGDYPALMQNAVNSATRKKAYLARYNRFPENVDRLKKIVKLRDILAKILKYENHASLKMESRMSESVETVVDFLQDLRTRLTPIGKEDIQAVLELKRSHLQGRGITDEEELSTLYEWDWAFYVRMYDREKFALDMTKFPEYFEVWHTLKGMFSIFERLFGLVFRSAECNAWHEDVILYTVWDSEERGGDFLGYLYLDIFNRKGKLSQARHTSIVPGYINQGRGKRQYRVSTLVLSLSKPTPDTPTLLIHGEVKTMFHELGHAIHYLVSKTKYALGFSRDFVEIPSIMLENWIWEPDVLIEVSRHYSLLGEDHRKHWEAEKTKAIIQGKPAEEPQPTLPRTFATDLARTRAVNGTQHILSLIHQALFDLTIHTGTGYNDVSEIDPTRLYNELGNEIRMLAGCLDKRTGEPNTIGQASFGHIFRAYDAGYFAYAMARTIAMDLYTSFFANDPMNSQIGANYRQNFLELGARRPESEILQNFLGRKPSTIPFFEFLANAPKPGSESETEAKLQSRLA</sequence>
<accession>A0A2N3NKG8</accession>
<evidence type="ECO:0000256" key="3">
    <source>
        <dbReference type="ARBA" id="ARBA00022670"/>
    </source>
</evidence>
<evidence type="ECO:0000256" key="6">
    <source>
        <dbReference type="ARBA" id="ARBA00022833"/>
    </source>
</evidence>
<keyword evidence="5 9" id="KW-0378">Hydrolase</keyword>
<dbReference type="Gene3D" id="3.40.1050.10">
    <property type="entry name" value="Carbonic anhydrase"/>
    <property type="match status" value="1"/>
</dbReference>
<feature type="domain" description="Peptidase M3A/M3B catalytic" evidence="10">
    <location>
        <begin position="435"/>
        <end position="916"/>
    </location>
</feature>
<dbReference type="InterPro" id="IPR024080">
    <property type="entry name" value="Neurolysin/TOP_N"/>
</dbReference>
<comment type="caution">
    <text evidence="11">The sequence shown here is derived from an EMBL/GenBank/DDBJ whole genome shotgun (WGS) entry which is preliminary data.</text>
</comment>
<dbReference type="AlphaFoldDB" id="A0A2N3NKG8"/>
<dbReference type="STRING" id="41688.A0A2N3NKG8"/>
<dbReference type="InParanoid" id="A0A2N3NKG8"/>
<comment type="cofactor">
    <cofactor evidence="8">
        <name>Zn(2+)</name>
        <dbReference type="ChEBI" id="CHEBI:29105"/>
    </cofactor>
    <text evidence="8">Binds 1 zinc ion per subunit.</text>
</comment>
<keyword evidence="12" id="KW-1185">Reference proteome</keyword>
<dbReference type="EMBL" id="NLAX01000002">
    <property type="protein sequence ID" value="PKS12966.1"/>
    <property type="molecule type" value="Genomic_DNA"/>
</dbReference>
<dbReference type="Gene3D" id="3.40.390.10">
    <property type="entry name" value="Collagenase (Catalytic Domain)"/>
    <property type="match status" value="1"/>
</dbReference>
<evidence type="ECO:0000256" key="2">
    <source>
        <dbReference type="ARBA" id="ARBA00006217"/>
    </source>
</evidence>
<dbReference type="GO" id="GO:0008270">
    <property type="term" value="F:zinc ion binding"/>
    <property type="evidence" value="ECO:0007669"/>
    <property type="project" value="InterPro"/>
</dbReference>
<dbReference type="Gene3D" id="1.20.1050.40">
    <property type="entry name" value="Endopeptidase. Chain P, domain 1"/>
    <property type="match status" value="1"/>
</dbReference>
<evidence type="ECO:0000256" key="4">
    <source>
        <dbReference type="ARBA" id="ARBA00022723"/>
    </source>
</evidence>
<evidence type="ECO:0000256" key="7">
    <source>
        <dbReference type="ARBA" id="ARBA00023049"/>
    </source>
</evidence>
<dbReference type="Pfam" id="PF01432">
    <property type="entry name" value="Peptidase_M3"/>
    <property type="match status" value="1"/>
</dbReference>
<dbReference type="OrthoDB" id="534666at2759"/>
<keyword evidence="6 8" id="KW-0862">Zinc</keyword>
<feature type="binding site" evidence="8">
    <location>
        <position position="111"/>
    </location>
    <ligand>
        <name>Zn(2+)</name>
        <dbReference type="ChEBI" id="CHEBI:29105"/>
    </ligand>
</feature>
<dbReference type="Proteomes" id="UP000233524">
    <property type="component" value="Unassembled WGS sequence"/>
</dbReference>
<feature type="binding site" evidence="8">
    <location>
        <position position="56"/>
    </location>
    <ligand>
        <name>Zn(2+)</name>
        <dbReference type="ChEBI" id="CHEBI:29105"/>
    </ligand>
</feature>
<dbReference type="InterPro" id="IPR045090">
    <property type="entry name" value="Pept_M3A_M3B"/>
</dbReference>
<dbReference type="PANTHER" id="PTHR11804">
    <property type="entry name" value="PROTEASE M3 THIMET OLIGOPEPTIDASE-RELATED"/>
    <property type="match status" value="1"/>
</dbReference>
<feature type="binding site" evidence="8">
    <location>
        <position position="108"/>
    </location>
    <ligand>
        <name>Zn(2+)</name>
        <dbReference type="ChEBI" id="CHEBI:29105"/>
    </ligand>
</feature>
<dbReference type="PANTHER" id="PTHR11804:SF84">
    <property type="entry name" value="SACCHAROLYSIN"/>
    <property type="match status" value="1"/>
</dbReference>
<keyword evidence="7 9" id="KW-0482">Metalloprotease</keyword>
<dbReference type="VEuPathDB" id="FungiDB:jhhlp_000307"/>
<evidence type="ECO:0000259" key="10">
    <source>
        <dbReference type="Pfam" id="PF01432"/>
    </source>
</evidence>
<proteinExistence type="inferred from homology"/>
<dbReference type="CDD" id="cd03379">
    <property type="entry name" value="beta_CA_cladeD"/>
    <property type="match status" value="1"/>
</dbReference>
<dbReference type="Gene3D" id="1.10.1370.10">
    <property type="entry name" value="Neurolysin, domain 3"/>
    <property type="match status" value="1"/>
</dbReference>
<comment type="similarity">
    <text evidence="1 9">Belongs to the peptidase M3 family.</text>
</comment>
<dbReference type="GO" id="GO:0005758">
    <property type="term" value="C:mitochondrial intermembrane space"/>
    <property type="evidence" value="ECO:0007669"/>
    <property type="project" value="TreeGrafter"/>
</dbReference>
<keyword evidence="4 8" id="KW-0479">Metal-binding</keyword>
<dbReference type="InterPro" id="IPR001567">
    <property type="entry name" value="Pept_M3A_M3B_dom"/>
</dbReference>
<evidence type="ECO:0000256" key="9">
    <source>
        <dbReference type="RuleBase" id="RU003435"/>
    </source>
</evidence>
<organism evidence="11 12">
    <name type="scientific">Lomentospora prolificans</name>
    <dbReference type="NCBI Taxonomy" id="41688"/>
    <lineage>
        <taxon>Eukaryota</taxon>
        <taxon>Fungi</taxon>
        <taxon>Dikarya</taxon>
        <taxon>Ascomycota</taxon>
        <taxon>Pezizomycotina</taxon>
        <taxon>Sordariomycetes</taxon>
        <taxon>Hypocreomycetidae</taxon>
        <taxon>Microascales</taxon>
        <taxon>Microascaceae</taxon>
        <taxon>Lomentospora</taxon>
    </lineage>
</organism>
<evidence type="ECO:0000313" key="12">
    <source>
        <dbReference type="Proteomes" id="UP000233524"/>
    </source>
</evidence>
<evidence type="ECO:0000256" key="1">
    <source>
        <dbReference type="ARBA" id="ARBA00006040"/>
    </source>
</evidence>
<evidence type="ECO:0000313" key="11">
    <source>
        <dbReference type="EMBL" id="PKS12966.1"/>
    </source>
</evidence>
<evidence type="ECO:0000256" key="5">
    <source>
        <dbReference type="ARBA" id="ARBA00022801"/>
    </source>
</evidence>
<dbReference type="GO" id="GO:0004222">
    <property type="term" value="F:metalloendopeptidase activity"/>
    <property type="evidence" value="ECO:0007669"/>
    <property type="project" value="InterPro"/>
</dbReference>
<dbReference type="InterPro" id="IPR001765">
    <property type="entry name" value="Carbonic_anhydrase"/>
</dbReference>
<keyword evidence="3 9" id="KW-0645">Protease</keyword>
<dbReference type="CDD" id="cd06455">
    <property type="entry name" value="M3A_TOP"/>
    <property type="match status" value="1"/>
</dbReference>
<comment type="similarity">
    <text evidence="2">Belongs to the beta-class carbonic anhydrase family.</text>
</comment>
<gene>
    <name evidence="11" type="ORF">jhhlp_000307</name>
</gene>
<feature type="binding site" evidence="8">
    <location>
        <position position="58"/>
    </location>
    <ligand>
        <name>Zn(2+)</name>
        <dbReference type="ChEBI" id="CHEBI:29105"/>
    </ligand>
</feature>
<dbReference type="GO" id="GO:0006508">
    <property type="term" value="P:proteolysis"/>
    <property type="evidence" value="ECO:0007669"/>
    <property type="project" value="UniProtKB-KW"/>
</dbReference>
<dbReference type="InterPro" id="IPR036874">
    <property type="entry name" value="Carbonic_anhydrase_sf"/>
</dbReference>